<dbReference type="RefSeq" id="XP_018125142.1">
    <property type="nucleotide sequence ID" value="XM_018280000.2"/>
</dbReference>
<evidence type="ECO:0008006" key="4">
    <source>
        <dbReference type="Google" id="ProtNLM"/>
    </source>
</evidence>
<dbReference type="EMBL" id="KV460293">
    <property type="protein sequence ID" value="OBT91409.1"/>
    <property type="molecule type" value="Genomic_DNA"/>
</dbReference>
<evidence type="ECO:0000313" key="3">
    <source>
        <dbReference type="Proteomes" id="UP000091956"/>
    </source>
</evidence>
<reference evidence="2 3" key="1">
    <citation type="submission" date="2016-03" db="EMBL/GenBank/DDBJ databases">
        <title>Comparative genomics of Pseudogymnoascus destructans, the fungus causing white-nose syndrome of bats.</title>
        <authorList>
            <person name="Palmer J.M."/>
            <person name="Drees K.P."/>
            <person name="Foster J.T."/>
            <person name="Lindner D.L."/>
        </authorList>
    </citation>
    <scope>NUCLEOTIDE SEQUENCE [LARGE SCALE GENOMIC DNA]</scope>
    <source>
        <strain evidence="2 3">UAMH 10579</strain>
    </source>
</reference>
<dbReference type="GeneID" id="28843992"/>
<evidence type="ECO:0000313" key="2">
    <source>
        <dbReference type="EMBL" id="OBT91409.1"/>
    </source>
</evidence>
<keyword evidence="3" id="KW-1185">Reference proteome</keyword>
<sequence>MSSCIKKTCLLAFLLLNLSIPAVALPAISLRQVAPGTQFITGACTTDADCASACCGFRSGKCAGPVVAQERDGGCGFGDAQPNDTAAKALTGGAPVNNGNAASGQAAAAAGTSAAPAAGTQFITGACTSDADCASACCGFNSGKCAGPVVAQERDGGCGFGDAQPNDTAAKALTGGAPVNNGNAASGQAAAAAGTSAAPAAGSQFITGACTSDADCASACCGFNSGKCAGPVVAQERDGGCGFGNAQPNDTAAKALTGGASTNNGNAAGQAAVAAGTSAAAAPGSQFITGACKSDADCASACCGFNSGKCAGPVIAQERDGGCGFGNAQPNDTAAKAFFAGQ</sequence>
<accession>A0A1B8G6E4</accession>
<feature type="signal peptide" evidence="1">
    <location>
        <begin position="1"/>
        <end position="24"/>
    </location>
</feature>
<dbReference type="Proteomes" id="UP000091956">
    <property type="component" value="Unassembled WGS sequence"/>
</dbReference>
<feature type="chain" id="PRO_5008608338" description="Biotrophy-associated secreted protein 2" evidence="1">
    <location>
        <begin position="25"/>
        <end position="342"/>
    </location>
</feature>
<evidence type="ECO:0000256" key="1">
    <source>
        <dbReference type="SAM" id="SignalP"/>
    </source>
</evidence>
<reference evidence="3" key="2">
    <citation type="journal article" date="2018" name="Nat. Commun.">
        <title>Extreme sensitivity to ultraviolet light in the fungal pathogen causing white-nose syndrome of bats.</title>
        <authorList>
            <person name="Palmer J.M."/>
            <person name="Drees K.P."/>
            <person name="Foster J.T."/>
            <person name="Lindner D.L."/>
        </authorList>
    </citation>
    <scope>NUCLEOTIDE SEQUENCE [LARGE SCALE GENOMIC DNA]</scope>
    <source>
        <strain evidence="3">UAMH 10579</strain>
    </source>
</reference>
<gene>
    <name evidence="2" type="ORF">VE01_10606</name>
</gene>
<keyword evidence="1" id="KW-0732">Signal</keyword>
<protein>
    <recommendedName>
        <fullName evidence="4">Biotrophy-associated secreted protein 2</fullName>
    </recommendedName>
</protein>
<dbReference type="AlphaFoldDB" id="A0A1B8G6E4"/>
<proteinExistence type="predicted"/>
<name>A0A1B8G6E4_9PEZI</name>
<dbReference type="OrthoDB" id="2132010at2759"/>
<organism evidence="2 3">
    <name type="scientific">Pseudogymnoascus verrucosus</name>
    <dbReference type="NCBI Taxonomy" id="342668"/>
    <lineage>
        <taxon>Eukaryota</taxon>
        <taxon>Fungi</taxon>
        <taxon>Dikarya</taxon>
        <taxon>Ascomycota</taxon>
        <taxon>Pezizomycotina</taxon>
        <taxon>Leotiomycetes</taxon>
        <taxon>Thelebolales</taxon>
        <taxon>Thelebolaceae</taxon>
        <taxon>Pseudogymnoascus</taxon>
    </lineage>
</organism>
<dbReference type="SMART" id="SM00286">
    <property type="entry name" value="PTI"/>
    <property type="match status" value="4"/>
</dbReference>